<dbReference type="PROSITE" id="PS50011">
    <property type="entry name" value="PROTEIN_KINASE_DOM"/>
    <property type="match status" value="1"/>
</dbReference>
<dbReference type="EMBL" id="CP034086">
    <property type="protein sequence ID" value="AZG78383.1"/>
    <property type="molecule type" value="Genomic_DNA"/>
</dbReference>
<evidence type="ECO:0000313" key="7">
    <source>
        <dbReference type="EMBL" id="AZG78383.1"/>
    </source>
</evidence>
<dbReference type="KEGG" id="mros:EHO51_17555"/>
<dbReference type="InterPro" id="IPR008271">
    <property type="entry name" value="Ser/Thr_kinase_AS"/>
</dbReference>
<dbReference type="AlphaFoldDB" id="A0A3G8M8Q9"/>
<sequence>MKSGDIVSGRYNVVRHIGRGGMQDVYLARDTLLEIDVAVKTPQPGQQVKRFSQSAVIAARVNHHNVAKTYDYFEEAGQPFLVEEYVEGQTLEEKLVRFGAIDPHLGARVLSHLAKGVAASHHAGVVHRDLKPSNIIVEMGVNLHELKITDFGIATLTEEVFALAAQDDGDLTRSTSGTIKGALPYMAPEMMFRRKGDHPGKEADIWSLGALMFRILAGDFPFGVFLDAAVNVKNRTRKPWPAFMTANSQFQPLASKLQVIVERCLDYDLAARPSADDLVADCAKLCYINVDRTEGSVHRLIQNGYSGFATDAHGQTFFSMESVYGTRRPNESSNRQICYSRFPGLPQHRGHPIVVID</sequence>
<evidence type="ECO:0000259" key="6">
    <source>
        <dbReference type="PROSITE" id="PS50011"/>
    </source>
</evidence>
<evidence type="ECO:0000256" key="1">
    <source>
        <dbReference type="ARBA" id="ARBA00012513"/>
    </source>
</evidence>
<dbReference type="EC" id="2.7.11.1" evidence="1"/>
<dbReference type="SMART" id="SM00220">
    <property type="entry name" value="S_TKc"/>
    <property type="match status" value="1"/>
</dbReference>
<dbReference type="InterPro" id="IPR011009">
    <property type="entry name" value="Kinase-like_dom_sf"/>
</dbReference>
<dbReference type="RefSeq" id="WP_124739928.1">
    <property type="nucleotide sequence ID" value="NZ_CP034086.1"/>
</dbReference>
<gene>
    <name evidence="7" type="ORF">EHO51_17555</name>
</gene>
<keyword evidence="2" id="KW-0808">Transferase</keyword>
<keyword evidence="7" id="KW-0723">Serine/threonine-protein kinase</keyword>
<dbReference type="GO" id="GO:0005524">
    <property type="term" value="F:ATP binding"/>
    <property type="evidence" value="ECO:0007669"/>
    <property type="project" value="UniProtKB-KW"/>
</dbReference>
<feature type="domain" description="Protein kinase" evidence="6">
    <location>
        <begin position="11"/>
        <end position="301"/>
    </location>
</feature>
<evidence type="ECO:0000256" key="3">
    <source>
        <dbReference type="ARBA" id="ARBA00022741"/>
    </source>
</evidence>
<dbReference type="GO" id="GO:0004674">
    <property type="term" value="F:protein serine/threonine kinase activity"/>
    <property type="evidence" value="ECO:0007669"/>
    <property type="project" value="UniProtKB-KW"/>
</dbReference>
<proteinExistence type="predicted"/>
<evidence type="ECO:0000256" key="2">
    <source>
        <dbReference type="ARBA" id="ARBA00022679"/>
    </source>
</evidence>
<dbReference type="CDD" id="cd14014">
    <property type="entry name" value="STKc_PknB_like"/>
    <property type="match status" value="1"/>
</dbReference>
<dbReference type="PANTHER" id="PTHR43671:SF13">
    <property type="entry name" value="SERINE_THREONINE-PROTEIN KINASE NEK2"/>
    <property type="match status" value="1"/>
</dbReference>
<evidence type="ECO:0000256" key="5">
    <source>
        <dbReference type="ARBA" id="ARBA00022840"/>
    </source>
</evidence>
<name>A0A3G8M8Q9_9HYPH</name>
<dbReference type="SUPFAM" id="SSF56112">
    <property type="entry name" value="Protein kinase-like (PK-like)"/>
    <property type="match status" value="1"/>
</dbReference>
<evidence type="ECO:0000256" key="4">
    <source>
        <dbReference type="ARBA" id="ARBA00022777"/>
    </source>
</evidence>
<reference evidence="7 8" key="1">
    <citation type="submission" date="2018-11" db="EMBL/GenBank/DDBJ databases">
        <title>Genome squencing of methanotrophic bacteria isolated from alkaline groundwater in Korea.</title>
        <authorList>
            <person name="Nguyen L.N."/>
        </authorList>
    </citation>
    <scope>NUCLEOTIDE SEQUENCE [LARGE SCALE GENOMIC DNA]</scope>
    <source>
        <strain evidence="7 8">GW6</strain>
    </source>
</reference>
<dbReference type="Gene3D" id="3.30.200.20">
    <property type="entry name" value="Phosphorylase Kinase, domain 1"/>
    <property type="match status" value="1"/>
</dbReference>
<dbReference type="Proteomes" id="UP000273982">
    <property type="component" value="Chromosome"/>
</dbReference>
<keyword evidence="5" id="KW-0067">ATP-binding</keyword>
<dbReference type="InterPro" id="IPR050660">
    <property type="entry name" value="NEK_Ser/Thr_kinase"/>
</dbReference>
<dbReference type="Gene3D" id="1.10.510.10">
    <property type="entry name" value="Transferase(Phosphotransferase) domain 1"/>
    <property type="match status" value="1"/>
</dbReference>
<protein>
    <recommendedName>
        <fullName evidence="1">non-specific serine/threonine protein kinase</fullName>
        <ecNumber evidence="1">2.7.11.1</ecNumber>
    </recommendedName>
</protein>
<dbReference type="PROSITE" id="PS00108">
    <property type="entry name" value="PROTEIN_KINASE_ST"/>
    <property type="match status" value="1"/>
</dbReference>
<keyword evidence="3" id="KW-0547">Nucleotide-binding</keyword>
<keyword evidence="4 7" id="KW-0418">Kinase</keyword>
<organism evidence="7 8">
    <name type="scientific">Methylocystis rosea</name>
    <dbReference type="NCBI Taxonomy" id="173366"/>
    <lineage>
        <taxon>Bacteria</taxon>
        <taxon>Pseudomonadati</taxon>
        <taxon>Pseudomonadota</taxon>
        <taxon>Alphaproteobacteria</taxon>
        <taxon>Hyphomicrobiales</taxon>
        <taxon>Methylocystaceae</taxon>
        <taxon>Methylocystis</taxon>
    </lineage>
</organism>
<accession>A0A3G8M8Q9</accession>
<dbReference type="Pfam" id="PF00069">
    <property type="entry name" value="Pkinase"/>
    <property type="match status" value="1"/>
</dbReference>
<evidence type="ECO:0000313" key="8">
    <source>
        <dbReference type="Proteomes" id="UP000273982"/>
    </source>
</evidence>
<dbReference type="InterPro" id="IPR000719">
    <property type="entry name" value="Prot_kinase_dom"/>
</dbReference>
<dbReference type="PANTHER" id="PTHR43671">
    <property type="entry name" value="SERINE/THREONINE-PROTEIN KINASE NEK"/>
    <property type="match status" value="1"/>
</dbReference>